<name>A0AAU6SC41_9MICO</name>
<reference evidence="1" key="1">
    <citation type="submission" date="2024-04" db="EMBL/GenBank/DDBJ databases">
        <authorList>
            <person name="Roder T."/>
            <person name="Oberhansli S."/>
            <person name="Kreuzer M."/>
        </authorList>
    </citation>
    <scope>NUCLEOTIDE SEQUENCE</scope>
    <source>
        <strain evidence="1">LWS13-1.2</strain>
    </source>
</reference>
<accession>A0AAU6SC41</accession>
<evidence type="ECO:0000313" key="1">
    <source>
        <dbReference type="EMBL" id="WZO34453.1"/>
    </source>
</evidence>
<protein>
    <submittedName>
        <fullName evidence="1">Uncharacterized protein</fullName>
    </submittedName>
</protein>
<organism evidence="1">
    <name type="scientific">Microbacterium sp. LWS13-1.2</name>
    <dbReference type="NCBI Taxonomy" id="3135264"/>
    <lineage>
        <taxon>Bacteria</taxon>
        <taxon>Bacillati</taxon>
        <taxon>Actinomycetota</taxon>
        <taxon>Actinomycetes</taxon>
        <taxon>Micrococcales</taxon>
        <taxon>Microbacteriaceae</taxon>
        <taxon>Microbacterium</taxon>
    </lineage>
</organism>
<gene>
    <name evidence="1" type="ORF">MRBLWS13_002114</name>
</gene>
<dbReference type="AlphaFoldDB" id="A0AAU6SC41"/>
<dbReference type="RefSeq" id="WP_349425340.1">
    <property type="nucleotide sequence ID" value="NZ_CP151632.1"/>
</dbReference>
<dbReference type="EMBL" id="CP151632">
    <property type="protein sequence ID" value="WZO34453.1"/>
    <property type="molecule type" value="Genomic_DNA"/>
</dbReference>
<proteinExistence type="predicted"/>
<sequence>MPALRVMADAPCAEDGVRTRSPSVDSLSRRAAATARHLLDAARNAIATGAGARGYRDEAYTALSALLARLGSAPVTY</sequence>